<dbReference type="KEGG" id="cbei:LF65_03986"/>
<evidence type="ECO:0000313" key="1">
    <source>
        <dbReference type="EMBL" id="AJH00534.1"/>
    </source>
</evidence>
<name>A0A0B5QUF8_CLOBE</name>
<organism evidence="1 2">
    <name type="scientific">Clostridium beijerinckii</name>
    <name type="common">Clostridium MP</name>
    <dbReference type="NCBI Taxonomy" id="1520"/>
    <lineage>
        <taxon>Bacteria</taxon>
        <taxon>Bacillati</taxon>
        <taxon>Bacillota</taxon>
        <taxon>Clostridia</taxon>
        <taxon>Eubacteriales</taxon>
        <taxon>Clostridiaceae</taxon>
        <taxon>Clostridium</taxon>
    </lineage>
</organism>
<dbReference type="Pfam" id="PF08901">
    <property type="entry name" value="DUF1847"/>
    <property type="match status" value="1"/>
</dbReference>
<dbReference type="Proteomes" id="UP000031866">
    <property type="component" value="Chromosome"/>
</dbReference>
<dbReference type="STRING" id="1520.LF65_03986"/>
<reference evidence="2" key="1">
    <citation type="submission" date="2014-12" db="EMBL/GenBank/DDBJ databases">
        <title>Genome sequence of Clostridium beijerinckii strain 59B.</title>
        <authorList>
            <person name="Little G.T."/>
            <person name="Minton N.P."/>
        </authorList>
    </citation>
    <scope>NUCLEOTIDE SEQUENCE [LARGE SCALE GENOMIC DNA]</scope>
    <source>
        <strain evidence="2">59B</strain>
    </source>
</reference>
<proteinExistence type="predicted"/>
<accession>A0A0B5QUF8</accession>
<dbReference type="RefSeq" id="WP_041898353.1">
    <property type="nucleotide sequence ID" value="NZ_CP010086.2"/>
</dbReference>
<protein>
    <submittedName>
        <fullName evidence="1">Metal-binding protein</fullName>
    </submittedName>
</protein>
<dbReference type="EMBL" id="CP010086">
    <property type="protein sequence ID" value="AJH00534.1"/>
    <property type="molecule type" value="Genomic_DNA"/>
</dbReference>
<dbReference type="OrthoDB" id="9795204at2"/>
<evidence type="ECO:0000313" key="2">
    <source>
        <dbReference type="Proteomes" id="UP000031866"/>
    </source>
</evidence>
<dbReference type="InterPro" id="IPR014997">
    <property type="entry name" value="DUF1847"/>
</dbReference>
<dbReference type="AlphaFoldDB" id="A0A0B5QUF8"/>
<sequence>MRKNCLTCTDCGVTNCASKDKAYPDFCLTTSLLEDELNDVVELYINNPEDEKIAQAAAEVEGEFYCTIPRVQEIIEFAKKIEAKRIGIATCVGLINESRIFAKILKKNGFEVYGVACKVGAVEKKKINIKDEYIRKAGESMCNPIMQAKLLDKAQTDLNVVVGLCVGHDSLFYKYTNTVTTTLITKDRVLGHNPAAALYTSNSYYKNLLK</sequence>
<gene>
    <name evidence="1" type="ORF">LF65_03986</name>
</gene>